<reference evidence="4 5" key="1">
    <citation type="journal article" date="2018" name="Int. J. Syst. Evol. Microbiol.">
        <title>Zhouia spongiae sp. nov., isolated from a marine sponge.</title>
        <authorList>
            <person name="Zhuang L."/>
            <person name="Lin B."/>
            <person name="Qin F."/>
            <person name="Luo L."/>
        </authorList>
    </citation>
    <scope>NUCLEOTIDE SEQUENCE [LARGE SCALE GENOMIC DNA]</scope>
    <source>
        <strain evidence="4 5">HN-Y44</strain>
    </source>
</reference>
<keyword evidence="2" id="KW-1133">Transmembrane helix</keyword>
<feature type="transmembrane region" description="Helical" evidence="2">
    <location>
        <begin position="12"/>
        <end position="33"/>
    </location>
</feature>
<dbReference type="EMBL" id="CP094326">
    <property type="protein sequence ID" value="UNY99777.1"/>
    <property type="molecule type" value="Genomic_DNA"/>
</dbReference>
<dbReference type="Gene3D" id="2.40.30.10">
    <property type="entry name" value="Translation factors"/>
    <property type="match status" value="1"/>
</dbReference>
<dbReference type="Gene3D" id="3.40.50.80">
    <property type="entry name" value="Nucleotide-binding domain of ferredoxin-NADP reductase (FNR) module"/>
    <property type="match status" value="1"/>
</dbReference>
<dbReference type="InterPro" id="IPR029039">
    <property type="entry name" value="Flavoprotein-like_sf"/>
</dbReference>
<keyword evidence="5" id="KW-1185">Reference proteome</keyword>
<dbReference type="PROSITE" id="PS50902">
    <property type="entry name" value="FLAVODOXIN_LIKE"/>
    <property type="match status" value="1"/>
</dbReference>
<sequence>MTISIWRYSHLALAVSSFVFIVLAAVTGIILAFEPISEKTRPYKVGDLDSITIAQTIRTFKNKYPEVIEMEVDANNFFSASVFTEDGDNLNGYFDPESGVFLGEKPERPRLFQFVTTLHRSLFLKGVGRFFVGLCSFLLFLIAVSGAILIVKRQRGFKQFFSKIINENFSQYYHIVTGRISLIPIVIITLTGTYLSLEKFRLIPEHKNLQHEIDYGNIAGTPPLNFHEFPFFNSTPLSAIKHIEFPFSTDVEDFYTIKTRKSELKINQQTGGIESEMPYPLTNFLSSLSLSLHTGKGSIGWSLILALASLNILFFVYSGFKMTLVRRKSSIKNKYRKDECEYVILVGSENGSTLGFANLFYNSLLKAGQKVYIDELNTVSPYKKLKHLIVFTATYGKGDAPANASRFLKIAQQELKQPFSYSAVGFGSLSYPDFCKFATDVDKHLETFGFRSVPLYKINDKSFASFLEWASVWSSKMNVPIQLPKEQDVLKAKKTKSFEVTYKTSVHKNPDATFMIELRPKGMQRINSGDLLAIYPKNDHTERLYSIGKKGKAIRLSVKHHQKGLGSDYLNNLSPNDILKARVIKNIKFHFPKKAPRVILIANGTGIAPFLGMLEENKKKVPANLYLGLRTEASFELYQHLINHYLKSGKLTNIHLALSREKENLYVQDLLERDAAFIANALENRNVVMICGSLNMQNDVLKTLDTICKDRLDKPLEFYRERQQLKMDCY</sequence>
<feature type="transmembrane region" description="Helical" evidence="2">
    <location>
        <begin position="172"/>
        <end position="195"/>
    </location>
</feature>
<evidence type="ECO:0000259" key="3">
    <source>
        <dbReference type="PROSITE" id="PS50902"/>
    </source>
</evidence>
<keyword evidence="2" id="KW-0812">Transmembrane</keyword>
<gene>
    <name evidence="4" type="ORF">MQE36_05385</name>
</gene>
<evidence type="ECO:0000256" key="2">
    <source>
        <dbReference type="SAM" id="Phobius"/>
    </source>
</evidence>
<dbReference type="SUPFAM" id="SSF63380">
    <property type="entry name" value="Riboflavin synthase domain-like"/>
    <property type="match status" value="1"/>
</dbReference>
<dbReference type="Pfam" id="PF03929">
    <property type="entry name" value="PepSY_TM"/>
    <property type="match status" value="1"/>
</dbReference>
<keyword evidence="2" id="KW-0472">Membrane</keyword>
<evidence type="ECO:0000313" key="4">
    <source>
        <dbReference type="EMBL" id="UNY99777.1"/>
    </source>
</evidence>
<proteinExistence type="predicted"/>
<name>A0ABY3YPP0_9FLAO</name>
<accession>A0ABY3YPP0</accession>
<dbReference type="InterPro" id="IPR001433">
    <property type="entry name" value="OxRdtase_FAD/NAD-bd"/>
</dbReference>
<evidence type="ECO:0000313" key="5">
    <source>
        <dbReference type="Proteomes" id="UP000829476"/>
    </source>
</evidence>
<dbReference type="SUPFAM" id="SSF52343">
    <property type="entry name" value="Ferredoxin reductase-like, C-terminal NADP-linked domain"/>
    <property type="match status" value="1"/>
</dbReference>
<evidence type="ECO:0000256" key="1">
    <source>
        <dbReference type="ARBA" id="ARBA00022630"/>
    </source>
</evidence>
<dbReference type="Pfam" id="PF00258">
    <property type="entry name" value="Flavodoxin_1"/>
    <property type="match status" value="1"/>
</dbReference>
<keyword evidence="1" id="KW-0285">Flavoprotein</keyword>
<dbReference type="RefSeq" id="WP_242938149.1">
    <property type="nucleotide sequence ID" value="NZ_CP094326.1"/>
</dbReference>
<dbReference type="InterPro" id="IPR017938">
    <property type="entry name" value="Riboflavin_synthase-like_b-brl"/>
</dbReference>
<feature type="transmembrane region" description="Helical" evidence="2">
    <location>
        <begin position="299"/>
        <end position="320"/>
    </location>
</feature>
<dbReference type="InterPro" id="IPR001709">
    <property type="entry name" value="Flavoprot_Pyr_Nucl_cyt_Rdtase"/>
</dbReference>
<dbReference type="Pfam" id="PF00175">
    <property type="entry name" value="NAD_binding_1"/>
    <property type="match status" value="1"/>
</dbReference>
<dbReference type="Proteomes" id="UP000829476">
    <property type="component" value="Chromosome"/>
</dbReference>
<protein>
    <submittedName>
        <fullName evidence="4">PepSY domain-containing protein</fullName>
    </submittedName>
</protein>
<dbReference type="InterPro" id="IPR039261">
    <property type="entry name" value="FNR_nucleotide-bd"/>
</dbReference>
<dbReference type="PRINTS" id="PR00371">
    <property type="entry name" value="FPNCR"/>
</dbReference>
<dbReference type="InterPro" id="IPR005625">
    <property type="entry name" value="PepSY-ass_TM"/>
</dbReference>
<dbReference type="PANTHER" id="PTHR19384">
    <property type="entry name" value="NITRIC OXIDE SYNTHASE-RELATED"/>
    <property type="match status" value="1"/>
</dbReference>
<dbReference type="SUPFAM" id="SSF52218">
    <property type="entry name" value="Flavoproteins"/>
    <property type="match status" value="1"/>
</dbReference>
<dbReference type="Gene3D" id="3.40.50.360">
    <property type="match status" value="1"/>
</dbReference>
<dbReference type="InterPro" id="IPR008254">
    <property type="entry name" value="Flavodoxin/NO_synth"/>
</dbReference>
<feature type="domain" description="Flavodoxin-like" evidence="3">
    <location>
        <begin position="342"/>
        <end position="478"/>
    </location>
</feature>
<feature type="transmembrane region" description="Helical" evidence="2">
    <location>
        <begin position="130"/>
        <end position="151"/>
    </location>
</feature>
<organism evidence="4 5">
    <name type="scientific">Zhouia spongiae</name>
    <dbReference type="NCBI Taxonomy" id="2202721"/>
    <lineage>
        <taxon>Bacteria</taxon>
        <taxon>Pseudomonadati</taxon>
        <taxon>Bacteroidota</taxon>
        <taxon>Flavobacteriia</taxon>
        <taxon>Flavobacteriales</taxon>
        <taxon>Flavobacteriaceae</taxon>
        <taxon>Zhouia</taxon>
    </lineage>
</organism>